<proteinExistence type="predicted"/>
<evidence type="ECO:0000256" key="1">
    <source>
        <dbReference type="SAM" id="Phobius"/>
    </source>
</evidence>
<dbReference type="Proteomes" id="UP001141806">
    <property type="component" value="Unassembled WGS sequence"/>
</dbReference>
<name>A0A9Q0KSF0_9MAGN</name>
<protein>
    <submittedName>
        <fullName evidence="2">Uncharacterized protein</fullName>
    </submittedName>
</protein>
<dbReference type="AlphaFoldDB" id="A0A9Q0KSF0"/>
<accession>A0A9Q0KSF0</accession>
<reference evidence="2" key="1">
    <citation type="journal article" date="2023" name="Plant J.">
        <title>The genome of the king protea, Protea cynaroides.</title>
        <authorList>
            <person name="Chang J."/>
            <person name="Duong T.A."/>
            <person name="Schoeman C."/>
            <person name="Ma X."/>
            <person name="Roodt D."/>
            <person name="Barker N."/>
            <person name="Li Z."/>
            <person name="Van de Peer Y."/>
            <person name="Mizrachi E."/>
        </authorList>
    </citation>
    <scope>NUCLEOTIDE SEQUENCE</scope>
    <source>
        <tissue evidence="2">Young leaves</tissue>
    </source>
</reference>
<sequence length="108" mass="12733">MHDNVVLNGLFVRSVGVSLRFPHSAGVSLLATEFPICYYFGESRPSDVFCPWLDLKSVFYAIARVLLLFYIWSSSSIPLYRFHKFDRNYWTQTFSADHVHERYRNVFL</sequence>
<keyword evidence="1" id="KW-0812">Transmembrane</keyword>
<gene>
    <name evidence="2" type="ORF">NE237_000517</name>
</gene>
<feature type="transmembrane region" description="Helical" evidence="1">
    <location>
        <begin position="58"/>
        <end position="80"/>
    </location>
</feature>
<comment type="caution">
    <text evidence="2">The sequence shown here is derived from an EMBL/GenBank/DDBJ whole genome shotgun (WGS) entry which is preliminary data.</text>
</comment>
<keyword evidence="1" id="KW-1133">Transmembrane helix</keyword>
<keyword evidence="3" id="KW-1185">Reference proteome</keyword>
<organism evidence="2 3">
    <name type="scientific">Protea cynaroides</name>
    <dbReference type="NCBI Taxonomy" id="273540"/>
    <lineage>
        <taxon>Eukaryota</taxon>
        <taxon>Viridiplantae</taxon>
        <taxon>Streptophyta</taxon>
        <taxon>Embryophyta</taxon>
        <taxon>Tracheophyta</taxon>
        <taxon>Spermatophyta</taxon>
        <taxon>Magnoliopsida</taxon>
        <taxon>Proteales</taxon>
        <taxon>Proteaceae</taxon>
        <taxon>Protea</taxon>
    </lineage>
</organism>
<evidence type="ECO:0000313" key="2">
    <source>
        <dbReference type="EMBL" id="KAJ4975411.1"/>
    </source>
</evidence>
<evidence type="ECO:0000313" key="3">
    <source>
        <dbReference type="Proteomes" id="UP001141806"/>
    </source>
</evidence>
<dbReference type="EMBL" id="JAMYWD010000003">
    <property type="protein sequence ID" value="KAJ4975411.1"/>
    <property type="molecule type" value="Genomic_DNA"/>
</dbReference>
<keyword evidence="1" id="KW-0472">Membrane</keyword>